<dbReference type="NCBIfam" id="TIGR03991">
    <property type="entry name" value="alt_bact_glmU"/>
    <property type="match status" value="1"/>
</dbReference>
<organism evidence="3">
    <name type="scientific">uncultured Aureispira sp</name>
    <dbReference type="NCBI Taxonomy" id="1331704"/>
    <lineage>
        <taxon>Bacteria</taxon>
        <taxon>Pseudomonadati</taxon>
        <taxon>Bacteroidota</taxon>
        <taxon>Saprospiria</taxon>
        <taxon>Saprospirales</taxon>
        <taxon>Saprospiraceae</taxon>
        <taxon>Aureispira</taxon>
        <taxon>environmental samples</taxon>
    </lineage>
</organism>
<accession>A0A6S6UKB5</accession>
<keyword evidence="2" id="KW-0012">Acyltransferase</keyword>
<name>A0A6S6UKB5_9BACT</name>
<dbReference type="Pfam" id="PF13562">
    <property type="entry name" value="NTP_transf_4"/>
    <property type="match status" value="1"/>
</dbReference>
<proteinExistence type="predicted"/>
<evidence type="ECO:0000256" key="2">
    <source>
        <dbReference type="ARBA" id="ARBA00023315"/>
    </source>
</evidence>
<dbReference type="PANTHER" id="PTHR43584">
    <property type="entry name" value="NUCLEOTIDYL TRANSFERASE"/>
    <property type="match status" value="1"/>
</dbReference>
<dbReference type="Gene3D" id="2.160.10.10">
    <property type="entry name" value="Hexapeptide repeat proteins"/>
    <property type="match status" value="1"/>
</dbReference>
<protein>
    <submittedName>
        <fullName evidence="3">Glucose-1-phosphate thymidylyltransferase (EC)</fullName>
        <ecNumber evidence="3">2.7.7.24</ecNumber>
    </submittedName>
</protein>
<dbReference type="AlphaFoldDB" id="A0A6S6UKB5"/>
<dbReference type="CDD" id="cd05635">
    <property type="entry name" value="LbH_unknown"/>
    <property type="match status" value="1"/>
</dbReference>
<dbReference type="GO" id="GO:0008879">
    <property type="term" value="F:glucose-1-phosphate thymidylyltransferase activity"/>
    <property type="evidence" value="ECO:0007669"/>
    <property type="project" value="UniProtKB-EC"/>
</dbReference>
<sequence>MGLILFDNNWENLKPLTLTRPVAELRIGILTIREKWERMLNMEASYYTAPYLSAKYPTNFEPFNILVNGSILPTQELCDYILQTLPANTLLVKGDTPIVLKTTQSTAEAFLTGEKKVAAVLEFESDCVEIEYSWDLFMKNGAALKADYALLTEGRTSQALSATNNLIGAADQVFLEEGAWVECATLNTENGPIYIGKNATVMEGSMIRGGFALCASSSTKMGTKVYGPTTIGPHSKIGGEVNNSIILGYTNKGHDGFLGNSVLGEWCNLGADTNNSNLKNNYGEVRVWNYSCNSFFDTGLQFCGLIMGDHSKTGINTMLNTGTVVGVSSNLFGGDFPRKYVPSFSWGSNKGFETYQFDKAMETAARVMERRNKPLDAIEQAILEQVFEETKENRKY</sequence>
<gene>
    <name evidence="3" type="ORF">HELGO_WM23810</name>
</gene>
<dbReference type="EMBL" id="CACVAQ010000468">
    <property type="protein sequence ID" value="CAA6829170.1"/>
    <property type="molecule type" value="Genomic_DNA"/>
</dbReference>
<keyword evidence="1 3" id="KW-0808">Transferase</keyword>
<keyword evidence="3" id="KW-0548">Nucleotidyltransferase</keyword>
<evidence type="ECO:0000256" key="1">
    <source>
        <dbReference type="ARBA" id="ARBA00022679"/>
    </source>
</evidence>
<dbReference type="InterPro" id="IPR023917">
    <property type="entry name" value="Bifunctiontional_GlmU_bac-type"/>
</dbReference>
<dbReference type="InterPro" id="IPR011004">
    <property type="entry name" value="Trimer_LpxA-like_sf"/>
</dbReference>
<reference evidence="3" key="1">
    <citation type="submission" date="2020-01" db="EMBL/GenBank/DDBJ databases">
        <authorList>
            <person name="Meier V. D."/>
            <person name="Meier V D."/>
        </authorList>
    </citation>
    <scope>NUCLEOTIDE SEQUENCE</scope>
    <source>
        <strain evidence="3">HLG_WM_MAG_10</strain>
    </source>
</reference>
<dbReference type="GO" id="GO:0016746">
    <property type="term" value="F:acyltransferase activity"/>
    <property type="evidence" value="ECO:0007669"/>
    <property type="project" value="UniProtKB-KW"/>
</dbReference>
<dbReference type="InterPro" id="IPR050065">
    <property type="entry name" value="GlmU-like"/>
</dbReference>
<dbReference type="EC" id="2.7.7.24" evidence="3"/>
<dbReference type="PANTHER" id="PTHR43584:SF9">
    <property type="entry name" value="TRANSFERASE HEXAPEPTIDE REPEAT CONTAINING PROTEIN"/>
    <property type="match status" value="1"/>
</dbReference>
<dbReference type="SUPFAM" id="SSF51161">
    <property type="entry name" value="Trimeric LpxA-like enzymes"/>
    <property type="match status" value="1"/>
</dbReference>
<evidence type="ECO:0000313" key="3">
    <source>
        <dbReference type="EMBL" id="CAA6829170.1"/>
    </source>
</evidence>